<keyword evidence="5" id="KW-0460">Magnesium</keyword>
<dbReference type="OrthoDB" id="9805316at2"/>
<dbReference type="PANTHER" id="PTHR12001:SF69">
    <property type="entry name" value="ALL TRANS-POLYPRENYL-DIPHOSPHATE SYNTHASE PDSS1"/>
    <property type="match status" value="1"/>
</dbReference>
<dbReference type="SUPFAM" id="SSF48576">
    <property type="entry name" value="Terpenoid synthases"/>
    <property type="match status" value="1"/>
</dbReference>
<dbReference type="EMBL" id="RBIN01000006">
    <property type="protein sequence ID" value="RKR02550.1"/>
    <property type="molecule type" value="Genomic_DNA"/>
</dbReference>
<comment type="caution">
    <text evidence="7">The sequence shown here is derived from an EMBL/GenBank/DDBJ whole genome shotgun (WGS) entry which is preliminary data.</text>
</comment>
<dbReference type="AlphaFoldDB" id="A0A420WVG0"/>
<dbReference type="GO" id="GO:0004659">
    <property type="term" value="F:prenyltransferase activity"/>
    <property type="evidence" value="ECO:0007669"/>
    <property type="project" value="InterPro"/>
</dbReference>
<name>A0A420WVG0_9GAMM</name>
<accession>A0A420WVG0</accession>
<keyword evidence="4" id="KW-0479">Metal-binding</keyword>
<dbReference type="Pfam" id="PF00348">
    <property type="entry name" value="polyprenyl_synt"/>
    <property type="match status" value="1"/>
</dbReference>
<sequence>MTGPSTLTDPAVECPAGSPVTDLPEVIRHTMQNAVMVEAGSDALQAAIDHHFRSPGGYLRARLGYHTASALGIESHHAITVASISELLHNASLIHDDVLDRDTRRRGQASVWHQWNEGVAICLGDLFISAAFGLIAGLDTFASRLPPLITLVHEHVRATIHGQLSSLSPRLHASDRFRRYAEAARGKSGPLFGLALEAPLVLTGHHEARMNARHATGAFATIFQLADDIEDYDADMALDPEYGAGNMLRALERISSEPLPRARSYSDLLLARSQRLAGRLPAASGTALTDECDLLRTRIHGLTGASG</sequence>
<keyword evidence="3 6" id="KW-0808">Transferase</keyword>
<comment type="similarity">
    <text evidence="2 6">Belongs to the FPP/GGPP synthase family.</text>
</comment>
<comment type="cofactor">
    <cofactor evidence="1">
        <name>Mg(2+)</name>
        <dbReference type="ChEBI" id="CHEBI:18420"/>
    </cofactor>
</comment>
<dbReference type="GO" id="GO:0046872">
    <property type="term" value="F:metal ion binding"/>
    <property type="evidence" value="ECO:0007669"/>
    <property type="project" value="UniProtKB-KW"/>
</dbReference>
<evidence type="ECO:0000313" key="8">
    <source>
        <dbReference type="Proteomes" id="UP000281975"/>
    </source>
</evidence>
<gene>
    <name evidence="7" type="ORF">C7446_2266</name>
</gene>
<proteinExistence type="inferred from homology"/>
<dbReference type="InterPro" id="IPR000092">
    <property type="entry name" value="Polyprenyl_synt"/>
</dbReference>
<dbReference type="Proteomes" id="UP000281975">
    <property type="component" value="Unassembled WGS sequence"/>
</dbReference>
<dbReference type="PANTHER" id="PTHR12001">
    <property type="entry name" value="GERANYLGERANYL PYROPHOSPHATE SYNTHASE"/>
    <property type="match status" value="1"/>
</dbReference>
<dbReference type="Gene3D" id="1.10.600.10">
    <property type="entry name" value="Farnesyl Diphosphate Synthase"/>
    <property type="match status" value="1"/>
</dbReference>
<dbReference type="InterPro" id="IPR033749">
    <property type="entry name" value="Polyprenyl_synt_CS"/>
</dbReference>
<dbReference type="GO" id="GO:0008299">
    <property type="term" value="P:isoprenoid biosynthetic process"/>
    <property type="evidence" value="ECO:0007669"/>
    <property type="project" value="InterPro"/>
</dbReference>
<evidence type="ECO:0000256" key="6">
    <source>
        <dbReference type="RuleBase" id="RU004466"/>
    </source>
</evidence>
<dbReference type="RefSeq" id="WP_147408754.1">
    <property type="nucleotide sequence ID" value="NZ_RBIN01000006.1"/>
</dbReference>
<protein>
    <submittedName>
        <fullName evidence="7">Geranylgeranyl diphosphate synthase type II</fullName>
    </submittedName>
</protein>
<dbReference type="PROSITE" id="PS00723">
    <property type="entry name" value="POLYPRENYL_SYNTHASE_1"/>
    <property type="match status" value="1"/>
</dbReference>
<evidence type="ECO:0000256" key="3">
    <source>
        <dbReference type="ARBA" id="ARBA00022679"/>
    </source>
</evidence>
<keyword evidence="8" id="KW-1185">Reference proteome</keyword>
<organism evidence="7 8">
    <name type="scientific">Kushneria sinocarnis</name>
    <dbReference type="NCBI Taxonomy" id="595502"/>
    <lineage>
        <taxon>Bacteria</taxon>
        <taxon>Pseudomonadati</taxon>
        <taxon>Pseudomonadota</taxon>
        <taxon>Gammaproteobacteria</taxon>
        <taxon>Oceanospirillales</taxon>
        <taxon>Halomonadaceae</taxon>
        <taxon>Kushneria</taxon>
    </lineage>
</organism>
<dbReference type="InterPro" id="IPR008949">
    <property type="entry name" value="Isoprenoid_synthase_dom_sf"/>
</dbReference>
<evidence type="ECO:0000256" key="1">
    <source>
        <dbReference type="ARBA" id="ARBA00001946"/>
    </source>
</evidence>
<evidence type="ECO:0000313" key="7">
    <source>
        <dbReference type="EMBL" id="RKR02550.1"/>
    </source>
</evidence>
<evidence type="ECO:0000256" key="4">
    <source>
        <dbReference type="ARBA" id="ARBA00022723"/>
    </source>
</evidence>
<reference evidence="7 8" key="1">
    <citation type="submission" date="2018-10" db="EMBL/GenBank/DDBJ databases">
        <title>Genomic Encyclopedia of Type Strains, Phase IV (KMG-IV): sequencing the most valuable type-strain genomes for metagenomic binning, comparative biology and taxonomic classification.</title>
        <authorList>
            <person name="Goeker M."/>
        </authorList>
    </citation>
    <scope>NUCLEOTIDE SEQUENCE [LARGE SCALE GENOMIC DNA]</scope>
    <source>
        <strain evidence="7 8">DSM 23229</strain>
    </source>
</reference>
<evidence type="ECO:0000256" key="2">
    <source>
        <dbReference type="ARBA" id="ARBA00006706"/>
    </source>
</evidence>
<evidence type="ECO:0000256" key="5">
    <source>
        <dbReference type="ARBA" id="ARBA00022842"/>
    </source>
</evidence>